<dbReference type="InterPro" id="IPR050471">
    <property type="entry name" value="AB_hydrolase"/>
</dbReference>
<comment type="caution">
    <text evidence="2">The sequence shown here is derived from an EMBL/GenBank/DDBJ whole genome shotgun (WGS) entry which is preliminary data.</text>
</comment>
<name>A0A101NDG9_9ACTN</name>
<dbReference type="SUPFAM" id="SSF53474">
    <property type="entry name" value="alpha/beta-Hydrolases"/>
    <property type="match status" value="1"/>
</dbReference>
<keyword evidence="2" id="KW-0378">Hydrolase</keyword>
<sequence>MVEAAGCPGRKLACETWGDPNGYPVFLLHGTPGSRLGPRPLPAFLHRLGIHLIAYDRPGYGDSGGFPGRVVKDVVDDVEAIATALGIEGRYSVVGRSGGGPHALACAALNPDRVASAACLVSLAPPDAEGLDWYAGMAESNVLAYTRARLAITKDPKGLKELTDSLARSADAVRQEPGSLLSNLDPELPAADREVVEDAGMRGLLLDNYLQGVGESWEGWLDDVLALCHPWGFDPATIKDVPVLLWHGEHDTFCPVSHFRWLADRIPSAIPVLQPSAAHFAALSALPEILAWVRDRGHGRN</sequence>
<evidence type="ECO:0000313" key="2">
    <source>
        <dbReference type="EMBL" id="KUM91035.1"/>
    </source>
</evidence>
<dbReference type="AlphaFoldDB" id="A0A101NDG9"/>
<dbReference type="EMBL" id="LMWM01000003">
    <property type="protein sequence ID" value="KUM91035.1"/>
    <property type="molecule type" value="Genomic_DNA"/>
</dbReference>
<evidence type="ECO:0000313" key="3">
    <source>
        <dbReference type="Proteomes" id="UP000053039"/>
    </source>
</evidence>
<dbReference type="InterPro" id="IPR000073">
    <property type="entry name" value="AB_hydrolase_1"/>
</dbReference>
<dbReference type="RefSeq" id="WP_031036946.1">
    <property type="nucleotide sequence ID" value="NZ_JBEYZI010000038.1"/>
</dbReference>
<dbReference type="Gene3D" id="3.40.50.1820">
    <property type="entry name" value="alpha/beta hydrolase"/>
    <property type="match status" value="1"/>
</dbReference>
<gene>
    <name evidence="2" type="ORF">AQI94_02270</name>
</gene>
<protein>
    <submittedName>
        <fullName evidence="2">Alpha/beta hydrolase</fullName>
    </submittedName>
</protein>
<dbReference type="InterPro" id="IPR029058">
    <property type="entry name" value="AB_hydrolase_fold"/>
</dbReference>
<accession>A0A101NDG9</accession>
<dbReference type="Pfam" id="PF00561">
    <property type="entry name" value="Abhydrolase_1"/>
    <property type="match status" value="1"/>
</dbReference>
<feature type="domain" description="AB hydrolase-1" evidence="1">
    <location>
        <begin position="23"/>
        <end position="283"/>
    </location>
</feature>
<dbReference type="GO" id="GO:0016787">
    <property type="term" value="F:hydrolase activity"/>
    <property type="evidence" value="ECO:0007669"/>
    <property type="project" value="UniProtKB-KW"/>
</dbReference>
<dbReference type="PANTHER" id="PTHR43433:SF10">
    <property type="entry name" value="AB HYDROLASE-1 DOMAIN-CONTAINING PROTEIN"/>
    <property type="match status" value="1"/>
</dbReference>
<evidence type="ECO:0000259" key="1">
    <source>
        <dbReference type="Pfam" id="PF00561"/>
    </source>
</evidence>
<dbReference type="OrthoDB" id="9800988at2"/>
<dbReference type="Proteomes" id="UP000053039">
    <property type="component" value="Unassembled WGS sequence"/>
</dbReference>
<proteinExistence type="predicted"/>
<dbReference type="PANTHER" id="PTHR43433">
    <property type="entry name" value="HYDROLASE, ALPHA/BETA FOLD FAMILY PROTEIN"/>
    <property type="match status" value="1"/>
</dbReference>
<reference evidence="2 3" key="1">
    <citation type="submission" date="2015-10" db="EMBL/GenBank/DDBJ databases">
        <title>Draft genome sequence of Streptomyces pseudovenezuelae DSM 40212, type strain for the species Streptomyces pseudovenezuelae.</title>
        <authorList>
            <person name="Ruckert C."/>
            <person name="Winkler A."/>
            <person name="Kalinowski J."/>
            <person name="Kampfer P."/>
            <person name="Glaeser S."/>
        </authorList>
    </citation>
    <scope>NUCLEOTIDE SEQUENCE [LARGE SCALE GENOMIC DNA]</scope>
    <source>
        <strain evidence="2 3">DSM 40212</strain>
    </source>
</reference>
<organism evidence="2 3">
    <name type="scientific">Streptomyces pseudovenezuelae</name>
    <dbReference type="NCBI Taxonomy" id="67350"/>
    <lineage>
        <taxon>Bacteria</taxon>
        <taxon>Bacillati</taxon>
        <taxon>Actinomycetota</taxon>
        <taxon>Actinomycetes</taxon>
        <taxon>Kitasatosporales</taxon>
        <taxon>Streptomycetaceae</taxon>
        <taxon>Streptomyces</taxon>
        <taxon>Streptomyces aurantiacus group</taxon>
    </lineage>
</organism>